<reference evidence="3" key="1">
    <citation type="journal article" date="2019" name="Int. J. Syst. Evol. Microbiol.">
        <title>The Global Catalogue of Microorganisms (GCM) 10K type strain sequencing project: providing services to taxonomists for standard genome sequencing and annotation.</title>
        <authorList>
            <consortium name="The Broad Institute Genomics Platform"/>
            <consortium name="The Broad Institute Genome Sequencing Center for Infectious Disease"/>
            <person name="Wu L."/>
            <person name="Ma J."/>
        </authorList>
    </citation>
    <scope>NUCLEOTIDE SEQUENCE [LARGE SCALE GENOMIC DNA]</scope>
    <source>
        <strain evidence="3">JCM 6923</strain>
    </source>
</reference>
<evidence type="ECO:0000313" key="2">
    <source>
        <dbReference type="EMBL" id="GAA2468188.1"/>
    </source>
</evidence>
<organism evidence="2 3">
    <name type="scientific">Streptomyces graminearus</name>
    <dbReference type="NCBI Taxonomy" id="284030"/>
    <lineage>
        <taxon>Bacteria</taxon>
        <taxon>Bacillati</taxon>
        <taxon>Actinomycetota</taxon>
        <taxon>Actinomycetes</taxon>
        <taxon>Kitasatosporales</taxon>
        <taxon>Streptomycetaceae</taxon>
        <taxon>Streptomyces</taxon>
    </lineage>
</organism>
<sequence>MWAKAARRQVGATRNMGERMMKRRALSAALAAGTATLAMVMSTGAAQAEDIPGFVNKVTVGSGTRTVYTGHTELDQSTLSGCLSNAWIQGHATWTLGNVTKTSIVVKRIQVFYRAGVTSYVGEQYLLRGNNSSVWSKVASGDVPGDTRDRSETYAINKTVPLDGKSTITFWSYFSLGRTGGPADCGGQSTFTYKLQPVS</sequence>
<comment type="caution">
    <text evidence="2">The sequence shown here is derived from an EMBL/GenBank/DDBJ whole genome shotgun (WGS) entry which is preliminary data.</text>
</comment>
<dbReference type="EMBL" id="BAAATL010000002">
    <property type="protein sequence ID" value="GAA2468188.1"/>
    <property type="molecule type" value="Genomic_DNA"/>
</dbReference>
<keyword evidence="1" id="KW-0732">Signal</keyword>
<protein>
    <recommendedName>
        <fullName evidence="4">Secreted protein</fullName>
    </recommendedName>
</protein>
<evidence type="ECO:0008006" key="4">
    <source>
        <dbReference type="Google" id="ProtNLM"/>
    </source>
</evidence>
<accession>A0ABP5XXD7</accession>
<proteinExistence type="predicted"/>
<gene>
    <name evidence="2" type="ORF">GCM10010422_06980</name>
</gene>
<name>A0ABP5XXD7_9ACTN</name>
<dbReference type="Proteomes" id="UP001501721">
    <property type="component" value="Unassembled WGS sequence"/>
</dbReference>
<evidence type="ECO:0000313" key="3">
    <source>
        <dbReference type="Proteomes" id="UP001501721"/>
    </source>
</evidence>
<keyword evidence="3" id="KW-1185">Reference proteome</keyword>
<feature type="signal peptide" evidence="1">
    <location>
        <begin position="1"/>
        <end position="48"/>
    </location>
</feature>
<evidence type="ECO:0000256" key="1">
    <source>
        <dbReference type="SAM" id="SignalP"/>
    </source>
</evidence>
<feature type="chain" id="PRO_5045672417" description="Secreted protein" evidence="1">
    <location>
        <begin position="49"/>
        <end position="199"/>
    </location>
</feature>